<keyword evidence="9" id="KW-0342">GTP-binding</keyword>
<evidence type="ECO:0000313" key="17">
    <source>
        <dbReference type="EMBL" id="SFH44230.1"/>
    </source>
</evidence>
<keyword evidence="17" id="KW-0969">Cilium</keyword>
<evidence type="ECO:0000259" key="15">
    <source>
        <dbReference type="SMART" id="SM00382"/>
    </source>
</evidence>
<feature type="compositionally biased region" description="Low complexity" evidence="14">
    <location>
        <begin position="56"/>
        <end position="79"/>
    </location>
</feature>
<keyword evidence="6" id="KW-0547">Nucleotide-binding</keyword>
<dbReference type="InterPro" id="IPR020006">
    <property type="entry name" value="FlhF"/>
</dbReference>
<evidence type="ECO:0000313" key="18">
    <source>
        <dbReference type="Proteomes" id="UP000199040"/>
    </source>
</evidence>
<keyword evidence="18" id="KW-1185">Reference proteome</keyword>
<evidence type="ECO:0000256" key="2">
    <source>
        <dbReference type="ARBA" id="ARBA00008531"/>
    </source>
</evidence>
<feature type="region of interest" description="Disordered" evidence="14">
    <location>
        <begin position="50"/>
        <end position="98"/>
    </location>
</feature>
<keyword evidence="10" id="KW-0472">Membrane</keyword>
<keyword evidence="7" id="KW-1005">Bacterial flagellum biogenesis</keyword>
<keyword evidence="11" id="KW-1006">Bacterial flagellum protein export</keyword>
<evidence type="ECO:0000256" key="6">
    <source>
        <dbReference type="ARBA" id="ARBA00022741"/>
    </source>
</evidence>
<dbReference type="InterPro" id="IPR047040">
    <property type="entry name" value="FlhF__GTPase_dom"/>
</dbReference>
<dbReference type="SMART" id="SM00962">
    <property type="entry name" value="SRP54"/>
    <property type="match status" value="1"/>
</dbReference>
<name>A0A1I3A2W5_9GAMM</name>
<evidence type="ECO:0000256" key="4">
    <source>
        <dbReference type="ARBA" id="ARBA00022448"/>
    </source>
</evidence>
<dbReference type="GO" id="GO:0003924">
    <property type="term" value="F:GTPase activity"/>
    <property type="evidence" value="ECO:0007669"/>
    <property type="project" value="UniProtKB-UniRule"/>
</dbReference>
<evidence type="ECO:0000256" key="3">
    <source>
        <dbReference type="ARBA" id="ARBA00014919"/>
    </source>
</evidence>
<evidence type="ECO:0000259" key="16">
    <source>
        <dbReference type="SMART" id="SM00962"/>
    </source>
</evidence>
<dbReference type="InterPro" id="IPR027417">
    <property type="entry name" value="P-loop_NTPase"/>
</dbReference>
<evidence type="ECO:0000256" key="10">
    <source>
        <dbReference type="ARBA" id="ARBA00023136"/>
    </source>
</evidence>
<dbReference type="CDD" id="cd17873">
    <property type="entry name" value="FlhF"/>
    <property type="match status" value="1"/>
</dbReference>
<evidence type="ECO:0000256" key="13">
    <source>
        <dbReference type="NCBIfam" id="TIGR03499"/>
    </source>
</evidence>
<keyword evidence="5" id="KW-1003">Cell membrane</keyword>
<keyword evidence="17" id="KW-0966">Cell projection</keyword>
<dbReference type="AlphaFoldDB" id="A0A1I3A2W5"/>
<protein>
    <recommendedName>
        <fullName evidence="3 13">Flagellar biosynthesis protein FlhF</fullName>
    </recommendedName>
</protein>
<sequence>MSVKRFVGINSREAMRQVRAALGDDALILSNRQVPEGVEILALADDEHGRMTAPTGVASPAVRSPSPSAGAWAGAQSSSEPEPPKVSDTVSVSQPGGQLPGDFAAFSERVLGEMQDLRALLASQMHTSSTPAGESLVDRLRQRLYAAGFGVRLAQELLETPPTELLTADESQAQAWLGRQLASRLSVLDDEDGLLDAGGVFALVGPTGIGKTTTTAKLAARYVMRHGARGVALVTTDSYRIGAHEQLRIYARLLGVEVHALEADAPLGNLLTRLTDKRLVIIDTVGMSQRDQRLAGQIAMLGDSQSGTECRPIRRLLLLNAASHGDTLEEVVETYQRASLAAGAPLYGAILTKVDEAPRLGAVLDIAIRHGLCLHYLSHGQQVPEDLSLAERDTLVQQALSVAGQSSFAIDMPIAPSPGQRIQALSRGLLGQGRTLAASLSVLRRQVSGFALLEEAWPMLGYPLEQQRARIPALLDIDRRVRHGQQEAMHHLLWGRTRPVNGTDWAMPALSLNAAGHAQAMPWLAHLQPAGESERLMWAEAELGPAWHLLPSCPGGLARDTLANLGMAWLAMAQANSRVMVASERHALADLSRDAEARTQLACRYRGRDARLALSRRAVALDDGERLHAWFGTLVESETGRPLGQRYWLAPQDETHEQCAIEAMVAQLIHDDLPLLTRRAWRLIGEASRTPLDPELQLLVASGLAAVASRLDQERNDWAMDVRTQVMAALGGRRTRSSTALLEGLMHMLTARDAFRLAGAQ</sequence>
<feature type="domain" description="AAA+ ATPase" evidence="15">
    <location>
        <begin position="197"/>
        <end position="429"/>
    </location>
</feature>
<feature type="domain" description="SRP54-type proteins GTP-binding" evidence="16">
    <location>
        <begin position="198"/>
        <end position="401"/>
    </location>
</feature>
<evidence type="ECO:0000256" key="7">
    <source>
        <dbReference type="ARBA" id="ARBA00022795"/>
    </source>
</evidence>
<keyword evidence="4" id="KW-0813">Transport</keyword>
<evidence type="ECO:0000256" key="1">
    <source>
        <dbReference type="ARBA" id="ARBA00004413"/>
    </source>
</evidence>
<dbReference type="Pfam" id="PF00448">
    <property type="entry name" value="SRP54"/>
    <property type="match status" value="1"/>
</dbReference>
<dbReference type="PANTHER" id="PTHR43134">
    <property type="entry name" value="SIGNAL RECOGNITION PARTICLE RECEPTOR SUBUNIT ALPHA"/>
    <property type="match status" value="1"/>
</dbReference>
<dbReference type="STRING" id="442341.SAMN04487959_10491"/>
<dbReference type="GO" id="GO:0005886">
    <property type="term" value="C:plasma membrane"/>
    <property type="evidence" value="ECO:0007669"/>
    <property type="project" value="UniProtKB-SubCell"/>
</dbReference>
<keyword evidence="8" id="KW-0653">Protein transport</keyword>
<evidence type="ECO:0000256" key="11">
    <source>
        <dbReference type="ARBA" id="ARBA00023225"/>
    </source>
</evidence>
<comment type="similarity">
    <text evidence="2">Belongs to the GTP-binding SRP family.</text>
</comment>
<evidence type="ECO:0000256" key="12">
    <source>
        <dbReference type="ARBA" id="ARBA00025337"/>
    </source>
</evidence>
<dbReference type="InterPro" id="IPR003593">
    <property type="entry name" value="AAA+_ATPase"/>
</dbReference>
<dbReference type="GO" id="GO:0005047">
    <property type="term" value="F:signal recognition particle binding"/>
    <property type="evidence" value="ECO:0007669"/>
    <property type="project" value="TreeGrafter"/>
</dbReference>
<dbReference type="GO" id="GO:0006614">
    <property type="term" value="P:SRP-dependent cotranslational protein targeting to membrane"/>
    <property type="evidence" value="ECO:0007669"/>
    <property type="project" value="UniProtKB-UniRule"/>
</dbReference>
<dbReference type="Gene3D" id="3.40.50.300">
    <property type="entry name" value="P-loop containing nucleotide triphosphate hydrolases"/>
    <property type="match status" value="1"/>
</dbReference>
<accession>A0A1I3A2W5</accession>
<evidence type="ECO:0000256" key="5">
    <source>
        <dbReference type="ARBA" id="ARBA00022475"/>
    </source>
</evidence>
<evidence type="ECO:0000256" key="9">
    <source>
        <dbReference type="ARBA" id="ARBA00023134"/>
    </source>
</evidence>
<reference evidence="17 18" key="1">
    <citation type="submission" date="2016-10" db="EMBL/GenBank/DDBJ databases">
        <authorList>
            <person name="de Groot N.N."/>
        </authorList>
    </citation>
    <scope>NUCLEOTIDE SEQUENCE [LARGE SCALE GENOMIC DNA]</scope>
    <source>
        <strain evidence="17 18">CGMCC 1.6848</strain>
    </source>
</reference>
<dbReference type="SUPFAM" id="SSF52540">
    <property type="entry name" value="P-loop containing nucleoside triphosphate hydrolases"/>
    <property type="match status" value="1"/>
</dbReference>
<dbReference type="GO" id="GO:0015031">
    <property type="term" value="P:protein transport"/>
    <property type="evidence" value="ECO:0007669"/>
    <property type="project" value="UniProtKB-KW"/>
</dbReference>
<dbReference type="GO" id="GO:0005525">
    <property type="term" value="F:GTP binding"/>
    <property type="evidence" value="ECO:0007669"/>
    <property type="project" value="UniProtKB-UniRule"/>
</dbReference>
<dbReference type="Proteomes" id="UP000199040">
    <property type="component" value="Unassembled WGS sequence"/>
</dbReference>
<evidence type="ECO:0000256" key="14">
    <source>
        <dbReference type="SAM" id="MobiDB-lite"/>
    </source>
</evidence>
<dbReference type="EMBL" id="FOPY01000004">
    <property type="protein sequence ID" value="SFH44230.1"/>
    <property type="molecule type" value="Genomic_DNA"/>
</dbReference>
<dbReference type="FunFam" id="3.40.50.300:FF:000695">
    <property type="entry name" value="Flagellar biosynthesis regulator FlhF"/>
    <property type="match status" value="1"/>
</dbReference>
<organism evidence="17 18">
    <name type="scientific">Modicisalibacter xianhensis</name>
    <dbReference type="NCBI Taxonomy" id="442341"/>
    <lineage>
        <taxon>Bacteria</taxon>
        <taxon>Pseudomonadati</taxon>
        <taxon>Pseudomonadota</taxon>
        <taxon>Gammaproteobacteria</taxon>
        <taxon>Oceanospirillales</taxon>
        <taxon>Halomonadaceae</taxon>
        <taxon>Modicisalibacter</taxon>
    </lineage>
</organism>
<comment type="function">
    <text evidence="12">Necessary for flagellar biosynthesis. May be involved in translocation of the flagellum.</text>
</comment>
<keyword evidence="17" id="KW-0282">Flagellum</keyword>
<dbReference type="SMART" id="SM00382">
    <property type="entry name" value="AAA"/>
    <property type="match status" value="1"/>
</dbReference>
<dbReference type="NCBIfam" id="TIGR03499">
    <property type="entry name" value="FlhF"/>
    <property type="match status" value="1"/>
</dbReference>
<evidence type="ECO:0000256" key="8">
    <source>
        <dbReference type="ARBA" id="ARBA00022927"/>
    </source>
</evidence>
<gene>
    <name evidence="17" type="ORF">SAMN04487959_10491</name>
</gene>
<dbReference type="GO" id="GO:0044781">
    <property type="term" value="P:bacterial-type flagellum organization"/>
    <property type="evidence" value="ECO:0007669"/>
    <property type="project" value="UniProtKB-UniRule"/>
</dbReference>
<dbReference type="RefSeq" id="WP_092844514.1">
    <property type="nucleotide sequence ID" value="NZ_FOPY01000004.1"/>
</dbReference>
<comment type="subcellular location">
    <subcellularLocation>
        <location evidence="1">Cell membrane</location>
        <topology evidence="1">Peripheral membrane protein</topology>
        <orientation evidence="1">Cytoplasmic side</orientation>
    </subcellularLocation>
</comment>
<dbReference type="PANTHER" id="PTHR43134:SF3">
    <property type="entry name" value="FLAGELLAR BIOSYNTHESIS PROTEIN FLHF"/>
    <property type="match status" value="1"/>
</dbReference>
<dbReference type="InterPro" id="IPR000897">
    <property type="entry name" value="SRP54_GTPase_dom"/>
</dbReference>
<proteinExistence type="inferred from homology"/>